<dbReference type="RefSeq" id="WP_143009949.1">
    <property type="nucleotide sequence ID" value="NZ_FNCY01000031.1"/>
</dbReference>
<dbReference type="EMBL" id="FNCY01000031">
    <property type="protein sequence ID" value="SDI80426.1"/>
    <property type="molecule type" value="Genomic_DNA"/>
</dbReference>
<keyword evidence="2" id="KW-1185">Reference proteome</keyword>
<evidence type="ECO:0000313" key="2">
    <source>
        <dbReference type="Proteomes" id="UP000198607"/>
    </source>
</evidence>
<proteinExistence type="predicted"/>
<protein>
    <submittedName>
        <fullName evidence="1">Uncharacterized protein</fullName>
    </submittedName>
</protein>
<organism evidence="1 2">
    <name type="scientific">Propionivibrio dicarboxylicus</name>
    <dbReference type="NCBI Taxonomy" id="83767"/>
    <lineage>
        <taxon>Bacteria</taxon>
        <taxon>Pseudomonadati</taxon>
        <taxon>Pseudomonadota</taxon>
        <taxon>Betaproteobacteria</taxon>
        <taxon>Rhodocyclales</taxon>
        <taxon>Rhodocyclaceae</taxon>
        <taxon>Propionivibrio</taxon>
    </lineage>
</organism>
<name>A0A1G8NK70_9RHOO</name>
<dbReference type="STRING" id="83767.SAMN05660652_04061"/>
<dbReference type="AlphaFoldDB" id="A0A1G8NK70"/>
<dbReference type="OrthoDB" id="9218422at2"/>
<dbReference type="Proteomes" id="UP000198607">
    <property type="component" value="Unassembled WGS sequence"/>
</dbReference>
<sequence length="164" mass="18413">MAKPKLVVIDGQARQVSHDSRIVDVVPEDVSSVVTHDYTLIPRADFSRVPVPQGFQTNLSAINKGGAKKLVVKDCRPSENLYKVSEYRGTFYVYRVDPGLFSDDLYEVGTTRSFRDAIELAKAASGGNRLDVSMKICSSFRNRRSVLRRRCNSFVQTQDSFRSS</sequence>
<evidence type="ECO:0000313" key="1">
    <source>
        <dbReference type="EMBL" id="SDI80426.1"/>
    </source>
</evidence>
<accession>A0A1G8NK70</accession>
<reference evidence="1 2" key="1">
    <citation type="submission" date="2016-10" db="EMBL/GenBank/DDBJ databases">
        <authorList>
            <person name="de Groot N.N."/>
        </authorList>
    </citation>
    <scope>NUCLEOTIDE SEQUENCE [LARGE SCALE GENOMIC DNA]</scope>
    <source>
        <strain evidence="1 2">DSM 5885</strain>
    </source>
</reference>
<gene>
    <name evidence="1" type="ORF">SAMN05660652_04061</name>
</gene>